<dbReference type="AlphaFoldDB" id="A0A127HYK4"/>
<dbReference type="EMBL" id="CP014546">
    <property type="protein sequence ID" value="AMN79634.1"/>
    <property type="molecule type" value="Genomic_DNA"/>
</dbReference>
<dbReference type="Pfam" id="PF13440">
    <property type="entry name" value="Polysacc_synt_3"/>
    <property type="match status" value="1"/>
</dbReference>
<evidence type="ECO:0000256" key="4">
    <source>
        <dbReference type="ARBA" id="ARBA00022989"/>
    </source>
</evidence>
<feature type="transmembrane region" description="Helical" evidence="6">
    <location>
        <begin position="144"/>
        <end position="163"/>
    </location>
</feature>
<dbReference type="InterPro" id="IPR050833">
    <property type="entry name" value="Poly_Biosynth_Transport"/>
</dbReference>
<gene>
    <name evidence="7" type="ORF">AYR47_15435</name>
</gene>
<evidence type="ECO:0000256" key="5">
    <source>
        <dbReference type="ARBA" id="ARBA00023136"/>
    </source>
</evidence>
<sequence>MASVGTLVFATAIGQVLVLSITPLLTRLYTPSDFGVMAVFVAITSMILVVSSGRYEFSIPLPVLERDARLLLFGSLLINFVFFLTCFLIVALFSSGISTLVGVDSFSSFAWLIPLTVLFSGAYKAYNYLSVRQQNYQRIAKTKVIQSFSSVVVQVFGGLISQGPSGLLIGQMLGQAAGTFQLAKSTSVYDYAISKVRYLRLLLLLKRYRRFPLYDAPAAFIDTLSTQLPNLVLATLFGPVVAGSYMLAERALSMPANLVGQAFGQVLFGTVNAQKSEGKFYSTTLRAVMLLGGLAVFPTIIFFFYASPIFSVVFGDTWTLAGDYASWMIVGVAFQFVYSPLSMTLLATDGQKVNLMIHVVMLTSKMGVLAVGNSLGDPYITIVGFSIVSAVGYFIAIFVVLNHVAKNAHVLKRS</sequence>
<feature type="transmembrane region" description="Helical" evidence="6">
    <location>
        <begin position="105"/>
        <end position="123"/>
    </location>
</feature>
<feature type="transmembrane region" description="Helical" evidence="6">
    <location>
        <begin position="379"/>
        <end position="405"/>
    </location>
</feature>
<feature type="transmembrane region" description="Helical" evidence="6">
    <location>
        <begin position="325"/>
        <end position="346"/>
    </location>
</feature>
<keyword evidence="4 6" id="KW-1133">Transmembrane helix</keyword>
<evidence type="ECO:0000256" key="2">
    <source>
        <dbReference type="ARBA" id="ARBA00022475"/>
    </source>
</evidence>
<evidence type="ECO:0000313" key="7">
    <source>
        <dbReference type="EMBL" id="AMN79634.1"/>
    </source>
</evidence>
<name>A0A127HYK4_PSEAZ</name>
<protein>
    <recommendedName>
        <fullName evidence="9">Polysaccharide biosynthesis protein</fullName>
    </recommendedName>
</protein>
<accession>A0A127HYK4</accession>
<proteinExistence type="predicted"/>
<keyword evidence="2" id="KW-1003">Cell membrane</keyword>
<evidence type="ECO:0000256" key="1">
    <source>
        <dbReference type="ARBA" id="ARBA00004651"/>
    </source>
</evidence>
<feature type="transmembrane region" description="Helical" evidence="6">
    <location>
        <begin position="34"/>
        <end position="50"/>
    </location>
</feature>
<dbReference type="KEGG" id="pazo:AYR47_15435"/>
<evidence type="ECO:0000256" key="6">
    <source>
        <dbReference type="SAM" id="Phobius"/>
    </source>
</evidence>
<organism evidence="7 8">
    <name type="scientific">Pseudomonas azotoformans</name>
    <dbReference type="NCBI Taxonomy" id="47878"/>
    <lineage>
        <taxon>Bacteria</taxon>
        <taxon>Pseudomonadati</taxon>
        <taxon>Pseudomonadota</taxon>
        <taxon>Gammaproteobacteria</taxon>
        <taxon>Pseudomonadales</taxon>
        <taxon>Pseudomonadaceae</taxon>
        <taxon>Pseudomonas</taxon>
    </lineage>
</organism>
<evidence type="ECO:0000313" key="8">
    <source>
        <dbReference type="Proteomes" id="UP000070516"/>
    </source>
</evidence>
<dbReference type="PANTHER" id="PTHR30250:SF28">
    <property type="entry name" value="POLYSACCHARIDE BIOSYNTHESIS PROTEIN"/>
    <property type="match status" value="1"/>
</dbReference>
<feature type="transmembrane region" description="Helical" evidence="6">
    <location>
        <begin position="353"/>
        <end position="373"/>
    </location>
</feature>
<feature type="transmembrane region" description="Helical" evidence="6">
    <location>
        <begin position="285"/>
        <end position="305"/>
    </location>
</feature>
<comment type="subcellular location">
    <subcellularLocation>
        <location evidence="1">Cell membrane</location>
        <topology evidence="1">Multi-pass membrane protein</topology>
    </subcellularLocation>
</comment>
<dbReference type="Proteomes" id="UP000070516">
    <property type="component" value="Chromosome"/>
</dbReference>
<evidence type="ECO:0000256" key="3">
    <source>
        <dbReference type="ARBA" id="ARBA00022692"/>
    </source>
</evidence>
<dbReference type="GO" id="GO:0005886">
    <property type="term" value="C:plasma membrane"/>
    <property type="evidence" value="ECO:0007669"/>
    <property type="project" value="UniProtKB-SubCell"/>
</dbReference>
<keyword evidence="5 6" id="KW-0472">Membrane</keyword>
<evidence type="ECO:0008006" key="9">
    <source>
        <dbReference type="Google" id="ProtNLM"/>
    </source>
</evidence>
<dbReference type="PANTHER" id="PTHR30250">
    <property type="entry name" value="PST FAMILY PREDICTED COLANIC ACID TRANSPORTER"/>
    <property type="match status" value="1"/>
</dbReference>
<reference evidence="7 8" key="1">
    <citation type="submission" date="2016-02" db="EMBL/GenBank/DDBJ databases">
        <title>Complete genome sequence of Pseudomonas azotoformans S4.</title>
        <authorList>
            <person name="Fang Y."/>
            <person name="Wu L."/>
            <person name="Feng G."/>
        </authorList>
    </citation>
    <scope>NUCLEOTIDE SEQUENCE [LARGE SCALE GENOMIC DNA]</scope>
    <source>
        <strain evidence="7 8">S4</strain>
    </source>
</reference>
<feature type="transmembrane region" description="Helical" evidence="6">
    <location>
        <begin position="231"/>
        <end position="248"/>
    </location>
</feature>
<keyword evidence="3 6" id="KW-0812">Transmembrane</keyword>
<feature type="transmembrane region" description="Helical" evidence="6">
    <location>
        <begin position="70"/>
        <end position="93"/>
    </location>
</feature>